<organism evidence="3 4">
    <name type="scientific">Paraburkholderia steynii</name>
    <dbReference type="NCBI Taxonomy" id="1245441"/>
    <lineage>
        <taxon>Bacteria</taxon>
        <taxon>Pseudomonadati</taxon>
        <taxon>Pseudomonadota</taxon>
        <taxon>Betaproteobacteria</taxon>
        <taxon>Burkholderiales</taxon>
        <taxon>Burkholderiaceae</taxon>
        <taxon>Paraburkholderia</taxon>
    </lineage>
</organism>
<evidence type="ECO:0000313" key="4">
    <source>
        <dbReference type="Proteomes" id="UP000198900"/>
    </source>
</evidence>
<dbReference type="Pfam" id="PF25164">
    <property type="entry name" value="CoiA_N"/>
    <property type="match status" value="1"/>
</dbReference>
<gene>
    <name evidence="3" type="ORF">SAMN04487926_14055</name>
</gene>
<sequence>MKIPFALDEKDRIVDIHDVPRHVEGNFRCAECRQLVTRKQGGVRVWHFAHKAETACTKAFETALHLLAKQILVESDTLRVPALVCQLYERPGSQDITLCVEQTLYWDAAGEAEVWVDGIRPDFRGVCQGKAIFVEVTVTHEPDAPKLEALKRLQTPTLEIDLSAVPRDVKAPEVRQLVLDATEGKRWVFYPGEAEARARLNALRDPRDAAFGAALEQELQEERRRDAALAAARADARAERLKKIEIANARFRDATTEQKLAFLEAKLRKPVSSWPASLGHEVRGAFAFRVSTRIWQADVFRKYIRGQGTRHANARVTAEAVAEWLIQRYAIASTESTSARVAVWDYLSALERAGYLRRRMRQEFEILRDELGTETEVPSPEAKAIALETATRGLFWARDLADESQFWSAVRKTGVHVSPGDARMLMSVWRDAQLRQANAAAYARSVAATLRIPVEKAVEFLTEAGVFVRAATAT</sequence>
<comment type="caution">
    <text evidence="3">The sequence shown here is derived from an EMBL/GenBank/DDBJ whole genome shotgun (WGS) entry which is preliminary data.</text>
</comment>
<feature type="domain" description="Competence protein CoiA-like N-terminal" evidence="1">
    <location>
        <begin position="24"/>
        <end position="57"/>
    </location>
</feature>
<proteinExistence type="predicted"/>
<evidence type="ECO:0000313" key="3">
    <source>
        <dbReference type="EMBL" id="SDJ27412.1"/>
    </source>
</evidence>
<evidence type="ECO:0000259" key="1">
    <source>
        <dbReference type="Pfam" id="PF25164"/>
    </source>
</evidence>
<dbReference type="RefSeq" id="WP_091789616.1">
    <property type="nucleotide sequence ID" value="NZ_FNDI01000040.1"/>
</dbReference>
<dbReference type="Pfam" id="PF25166">
    <property type="entry name" value="CoiA_C"/>
    <property type="match status" value="1"/>
</dbReference>
<dbReference type="AlphaFoldDB" id="A0A7Z7BHS6"/>
<dbReference type="Proteomes" id="UP000198900">
    <property type="component" value="Unassembled WGS sequence"/>
</dbReference>
<feature type="domain" description="Competence protein CoiA C-terminal" evidence="2">
    <location>
        <begin position="239"/>
        <end position="369"/>
    </location>
</feature>
<accession>A0A7Z7BHS6</accession>
<reference evidence="3" key="1">
    <citation type="submission" date="2016-10" db="EMBL/GenBank/DDBJ databases">
        <authorList>
            <person name="Varghese N."/>
            <person name="Submissions S."/>
        </authorList>
    </citation>
    <scope>NUCLEOTIDE SEQUENCE [LARGE SCALE GENOMIC DNA]</scope>
    <source>
        <strain evidence="3">YR281</strain>
    </source>
</reference>
<evidence type="ECO:0000259" key="2">
    <source>
        <dbReference type="Pfam" id="PF25166"/>
    </source>
</evidence>
<keyword evidence="4" id="KW-1185">Reference proteome</keyword>
<dbReference type="EMBL" id="FNDI01000040">
    <property type="protein sequence ID" value="SDJ27412.1"/>
    <property type="molecule type" value="Genomic_DNA"/>
</dbReference>
<dbReference type="InterPro" id="IPR057252">
    <property type="entry name" value="CoiA_C"/>
</dbReference>
<name>A0A7Z7BHS6_9BURK</name>
<protein>
    <submittedName>
        <fullName evidence="3">Competence protein CoiA-like family protein</fullName>
    </submittedName>
</protein>
<dbReference type="InterPro" id="IPR057253">
    <property type="entry name" value="CoiA-like_N"/>
</dbReference>